<dbReference type="RefSeq" id="XP_024501147.1">
    <property type="nucleotide sequence ID" value="XM_024647027.1"/>
</dbReference>
<dbReference type="STRING" id="34506.A0A090KWQ9"/>
<sequence length="251" mass="27837">MVSLSFTLPILFVSSVNGFLWGCCSYSAPSYYVQPSGYYQPTVSYAYQPPTTYYMRVPIYAKISNLPSYPQPTGYVQPGGYSQPGNYPQTGGYPSSYTSIDYKNLYVQPGIDPNQLTNVVLYNSPTNNYITAPRVGNTYQQQPISQPISQPTQDSSYDPFPKYDNKVPIKTEVPDYSPTETTQQEEVYKIKNEPAAPYHPSVVTEPQAPYNPPSVTSPPYTVTSAKETSYIPTSNVASAPPGTNEPYKKKV</sequence>
<feature type="chain" id="PRO_5015030141" evidence="2">
    <location>
        <begin position="19"/>
        <end position="251"/>
    </location>
</feature>
<reference evidence="4" key="1">
    <citation type="submission" date="2014-09" db="EMBL/GenBank/DDBJ databases">
        <authorList>
            <person name="Martin A.A."/>
        </authorList>
    </citation>
    <scope>NUCLEOTIDE SEQUENCE</scope>
    <source>
        <strain evidence="4">ED321</strain>
    </source>
</reference>
<name>A0A090KWQ9_STRRB</name>
<dbReference type="CTD" id="36374310"/>
<evidence type="ECO:0000313" key="3">
    <source>
        <dbReference type="EMBL" id="CEF61945.1"/>
    </source>
</evidence>
<evidence type="ECO:0000256" key="1">
    <source>
        <dbReference type="SAM" id="MobiDB-lite"/>
    </source>
</evidence>
<feature type="region of interest" description="Disordered" evidence="1">
    <location>
        <begin position="141"/>
        <end position="226"/>
    </location>
</feature>
<dbReference type="WormBase" id="SRAE_1000022100">
    <property type="protein sequence ID" value="SRP07180"/>
    <property type="gene ID" value="WBGene00256815"/>
</dbReference>
<reference evidence="5" key="3">
    <citation type="submission" date="2020-12" db="UniProtKB">
        <authorList>
            <consortium name="WormBaseParasite"/>
        </authorList>
    </citation>
    <scope>IDENTIFICATION</scope>
</reference>
<feature type="compositionally biased region" description="Basic and acidic residues" evidence="1">
    <location>
        <begin position="161"/>
        <end position="173"/>
    </location>
</feature>
<evidence type="ECO:0000313" key="4">
    <source>
        <dbReference type="Proteomes" id="UP000035682"/>
    </source>
</evidence>
<organism evidence="3">
    <name type="scientific">Strongyloides ratti</name>
    <name type="common">Parasitic roundworm</name>
    <dbReference type="NCBI Taxonomy" id="34506"/>
    <lineage>
        <taxon>Eukaryota</taxon>
        <taxon>Metazoa</taxon>
        <taxon>Ecdysozoa</taxon>
        <taxon>Nematoda</taxon>
        <taxon>Chromadorea</taxon>
        <taxon>Rhabditida</taxon>
        <taxon>Tylenchina</taxon>
        <taxon>Panagrolaimomorpha</taxon>
        <taxon>Strongyloidoidea</taxon>
        <taxon>Strongyloididae</taxon>
        <taxon>Strongyloides</taxon>
    </lineage>
</organism>
<keyword evidence="4" id="KW-1185">Reference proteome</keyword>
<feature type="compositionally biased region" description="Low complexity" evidence="1">
    <location>
        <begin position="141"/>
        <end position="156"/>
    </location>
</feature>
<reference evidence="3" key="2">
    <citation type="submission" date="2014-09" db="EMBL/GenBank/DDBJ databases">
        <authorList>
            <person name="Aslett A.Martin."/>
        </authorList>
    </citation>
    <scope>NUCLEOTIDE SEQUENCE</scope>
    <source>
        <strain evidence="3">ED321 Heterogonic</strain>
    </source>
</reference>
<dbReference type="WBParaSite" id="SRAE_1000022100.1">
    <property type="protein sequence ID" value="SRAE_1000022100.1"/>
    <property type="gene ID" value="WBGene00256815"/>
</dbReference>
<accession>A0A090KWQ9</accession>
<dbReference type="EMBL" id="LN609528">
    <property type="protein sequence ID" value="CEF61945.1"/>
    <property type="molecule type" value="Genomic_DNA"/>
</dbReference>
<keyword evidence="2" id="KW-0732">Signal</keyword>
<dbReference type="Proteomes" id="UP000035682">
    <property type="component" value="Unplaced"/>
</dbReference>
<evidence type="ECO:0000313" key="5">
    <source>
        <dbReference type="WBParaSite" id="SRAE_1000022100.1"/>
    </source>
</evidence>
<feature type="signal peptide" evidence="2">
    <location>
        <begin position="1"/>
        <end position="18"/>
    </location>
</feature>
<gene>
    <name evidence="3 5 6" type="ORF">SRAE_1000022100</name>
</gene>
<protein>
    <submittedName>
        <fullName evidence="3 5">Uncharacterized protein</fullName>
    </submittedName>
</protein>
<dbReference type="AlphaFoldDB" id="A0A090KWQ9"/>
<dbReference type="GeneID" id="36374310"/>
<proteinExistence type="predicted"/>
<evidence type="ECO:0000313" key="6">
    <source>
        <dbReference type="WormBase" id="SRAE_1000022100"/>
    </source>
</evidence>
<feature type="region of interest" description="Disordered" evidence="1">
    <location>
        <begin position="232"/>
        <end position="251"/>
    </location>
</feature>
<evidence type="ECO:0000256" key="2">
    <source>
        <dbReference type="SAM" id="SignalP"/>
    </source>
</evidence>